<comment type="caution">
    <text evidence="2">The sequence shown here is derived from an EMBL/GenBank/DDBJ whole genome shotgun (WGS) entry which is preliminary data.</text>
</comment>
<feature type="compositionally biased region" description="Basic and acidic residues" evidence="1">
    <location>
        <begin position="1"/>
        <end position="35"/>
    </location>
</feature>
<proteinExistence type="predicted"/>
<sequence length="92" mass="9760">MGQGTGERKQGERRIAACAAAERDRSENGRKKVGTDGEQTLSGSNIHGSVIQYALGERRIICAASCGAFACEKKKAAFKLPAPWRSPVVTPA</sequence>
<dbReference type="AlphaFoldDB" id="A0A226X7A6"/>
<organism evidence="2 3">
    <name type="scientific">Caballeronia sordidicola</name>
    <name type="common">Burkholderia sordidicola</name>
    <dbReference type="NCBI Taxonomy" id="196367"/>
    <lineage>
        <taxon>Bacteria</taxon>
        <taxon>Pseudomonadati</taxon>
        <taxon>Pseudomonadota</taxon>
        <taxon>Betaproteobacteria</taxon>
        <taxon>Burkholderiales</taxon>
        <taxon>Burkholderiaceae</taxon>
        <taxon>Caballeronia</taxon>
    </lineage>
</organism>
<accession>A0A226X7A6</accession>
<name>A0A226X7A6_CABSO</name>
<protein>
    <submittedName>
        <fullName evidence="2">Uncharacterized protein</fullName>
    </submittedName>
</protein>
<dbReference type="Proteomes" id="UP000214720">
    <property type="component" value="Unassembled WGS sequence"/>
</dbReference>
<gene>
    <name evidence="2" type="ORF">BSU04_07325</name>
</gene>
<dbReference type="EMBL" id="MTHB01000042">
    <property type="protein sequence ID" value="OXC79321.1"/>
    <property type="molecule type" value="Genomic_DNA"/>
</dbReference>
<reference evidence="3" key="1">
    <citation type="submission" date="2017-01" db="EMBL/GenBank/DDBJ databases">
        <title>Genome Analysis of Deinococcus marmoris KOPRI26562.</title>
        <authorList>
            <person name="Kim J.H."/>
            <person name="Oh H.-M."/>
        </authorList>
    </citation>
    <scope>NUCLEOTIDE SEQUENCE [LARGE SCALE GENOMIC DNA]</scope>
    <source>
        <strain evidence="3">PAMC 26633</strain>
    </source>
</reference>
<evidence type="ECO:0000313" key="2">
    <source>
        <dbReference type="EMBL" id="OXC79321.1"/>
    </source>
</evidence>
<feature type="region of interest" description="Disordered" evidence="1">
    <location>
        <begin position="1"/>
        <end position="41"/>
    </location>
</feature>
<evidence type="ECO:0000256" key="1">
    <source>
        <dbReference type="SAM" id="MobiDB-lite"/>
    </source>
</evidence>
<evidence type="ECO:0000313" key="3">
    <source>
        <dbReference type="Proteomes" id="UP000214720"/>
    </source>
</evidence>